<dbReference type="AlphaFoldDB" id="A0A067GWJ8"/>
<dbReference type="PANTHER" id="PTHR24121:SF21">
    <property type="entry name" value="ANKYRIN REPEAT FAMILY PROTEIN"/>
    <property type="match status" value="1"/>
</dbReference>
<dbReference type="SMR" id="A0A067GWJ8"/>
<evidence type="ECO:0000313" key="1">
    <source>
        <dbReference type="EMBL" id="KDO79807.1"/>
    </source>
</evidence>
<dbReference type="InterPro" id="IPR002110">
    <property type="entry name" value="Ankyrin_rpt"/>
</dbReference>
<dbReference type="STRING" id="2711.A0A067GWJ8"/>
<evidence type="ECO:0000313" key="2">
    <source>
        <dbReference type="Proteomes" id="UP000027120"/>
    </source>
</evidence>
<dbReference type="EMBL" id="KK784877">
    <property type="protein sequence ID" value="KDO79807.1"/>
    <property type="molecule type" value="Genomic_DNA"/>
</dbReference>
<name>A0A067GWJ8_CITSI</name>
<feature type="non-terminal residue" evidence="1">
    <location>
        <position position="140"/>
    </location>
</feature>
<dbReference type="SMART" id="SM00248">
    <property type="entry name" value="ANK"/>
    <property type="match status" value="2"/>
</dbReference>
<accession>A0A067GWJ8</accession>
<proteinExistence type="predicted"/>
<dbReference type="PaxDb" id="2711-XP_006476048.1"/>
<reference evidence="1 2" key="1">
    <citation type="submission" date="2014-04" db="EMBL/GenBank/DDBJ databases">
        <authorList>
            <consortium name="International Citrus Genome Consortium"/>
            <person name="Gmitter F."/>
            <person name="Chen C."/>
            <person name="Farmerie W."/>
            <person name="Harkins T."/>
            <person name="Desany B."/>
            <person name="Mohiuddin M."/>
            <person name="Kodira C."/>
            <person name="Borodovsky M."/>
            <person name="Lomsadze A."/>
            <person name="Burns P."/>
            <person name="Jenkins J."/>
            <person name="Prochnik S."/>
            <person name="Shu S."/>
            <person name="Chapman J."/>
            <person name="Pitluck S."/>
            <person name="Schmutz J."/>
            <person name="Rokhsar D."/>
        </authorList>
    </citation>
    <scope>NUCLEOTIDE SEQUENCE</scope>
</reference>
<organism evidence="1 2">
    <name type="scientific">Citrus sinensis</name>
    <name type="common">Sweet orange</name>
    <name type="synonym">Citrus aurantium var. sinensis</name>
    <dbReference type="NCBI Taxonomy" id="2711"/>
    <lineage>
        <taxon>Eukaryota</taxon>
        <taxon>Viridiplantae</taxon>
        <taxon>Streptophyta</taxon>
        <taxon>Embryophyta</taxon>
        <taxon>Tracheophyta</taxon>
        <taxon>Spermatophyta</taxon>
        <taxon>Magnoliopsida</taxon>
        <taxon>eudicotyledons</taxon>
        <taxon>Gunneridae</taxon>
        <taxon>Pentapetalae</taxon>
        <taxon>rosids</taxon>
        <taxon>malvids</taxon>
        <taxon>Sapindales</taxon>
        <taxon>Rutaceae</taxon>
        <taxon>Aurantioideae</taxon>
        <taxon>Citrus</taxon>
    </lineage>
</organism>
<dbReference type="InterPro" id="IPR036770">
    <property type="entry name" value="Ankyrin_rpt-contain_sf"/>
</dbReference>
<keyword evidence="2" id="KW-1185">Reference proteome</keyword>
<dbReference type="SUPFAM" id="SSF48403">
    <property type="entry name" value="Ankyrin repeat"/>
    <property type="match status" value="1"/>
</dbReference>
<gene>
    <name evidence="1" type="ORF">CISIN_1g038923mg</name>
</gene>
<dbReference type="Gene3D" id="1.25.40.20">
    <property type="entry name" value="Ankyrin repeat-containing domain"/>
    <property type="match status" value="1"/>
</dbReference>
<sequence>MDERLFETILKGDVPNFLNLVHEDEAIIKQTVPGSSNTILHLASRYEHEELALEILKLCPEMLAAPNDKFETPTDSWVVHMMNRNKESALYVAYERGRHDVVKQLLNYPSVSLLEMDDGLTTSLHVAASAGHLGTFANLV</sequence>
<dbReference type="Proteomes" id="UP000027120">
    <property type="component" value="Unassembled WGS sequence"/>
</dbReference>
<protein>
    <submittedName>
        <fullName evidence="1">Uncharacterized protein</fullName>
    </submittedName>
</protein>
<dbReference type="Pfam" id="PF12796">
    <property type="entry name" value="Ank_2"/>
    <property type="match status" value="1"/>
</dbReference>
<dbReference type="PANTHER" id="PTHR24121">
    <property type="entry name" value="NO MECHANORECEPTOR POTENTIAL C, ISOFORM D-RELATED"/>
    <property type="match status" value="1"/>
</dbReference>